<dbReference type="Gene3D" id="4.10.400.10">
    <property type="entry name" value="Low-density Lipoprotein Receptor"/>
    <property type="match status" value="1"/>
</dbReference>
<name>A0A2T7NJA2_POMCA</name>
<evidence type="ECO:0000256" key="3">
    <source>
        <dbReference type="SAM" id="Phobius"/>
    </source>
</evidence>
<dbReference type="Gene3D" id="2.60.40.10">
    <property type="entry name" value="Immunoglobulins"/>
    <property type="match status" value="2"/>
</dbReference>
<dbReference type="SMART" id="SM01359">
    <property type="entry name" value="A2M_N_2"/>
    <property type="match status" value="1"/>
</dbReference>
<dbReference type="SUPFAM" id="SSF49410">
    <property type="entry name" value="Alpha-macroglobulin receptor domain"/>
    <property type="match status" value="1"/>
</dbReference>
<dbReference type="Gene3D" id="2.60.40.1940">
    <property type="match status" value="1"/>
</dbReference>
<dbReference type="PROSITE" id="PS50068">
    <property type="entry name" value="LDLRA_2"/>
    <property type="match status" value="1"/>
</dbReference>
<dbReference type="InterPro" id="IPR013783">
    <property type="entry name" value="Ig-like_fold"/>
</dbReference>
<dbReference type="GO" id="GO:0004866">
    <property type="term" value="F:endopeptidase inhibitor activity"/>
    <property type="evidence" value="ECO:0007669"/>
    <property type="project" value="InterPro"/>
</dbReference>
<dbReference type="InterPro" id="IPR011626">
    <property type="entry name" value="Alpha-macroglobulin_TED"/>
</dbReference>
<organism evidence="7 8">
    <name type="scientific">Pomacea canaliculata</name>
    <name type="common">Golden apple snail</name>
    <dbReference type="NCBI Taxonomy" id="400727"/>
    <lineage>
        <taxon>Eukaryota</taxon>
        <taxon>Metazoa</taxon>
        <taxon>Spiralia</taxon>
        <taxon>Lophotrochozoa</taxon>
        <taxon>Mollusca</taxon>
        <taxon>Gastropoda</taxon>
        <taxon>Caenogastropoda</taxon>
        <taxon>Architaenioglossa</taxon>
        <taxon>Ampullarioidea</taxon>
        <taxon>Ampullariidae</taxon>
        <taxon>Pomacea</taxon>
    </lineage>
</organism>
<sequence>MEYGRERRINVRVSITEGTTELASTEVLFDRPSSRLMQLMMPENTPFGNYKLRIEGTLEQSTFGNIFYNETDIEFTTKQASLFIQMSQPIYRQGQKVHFRVIPVMPDLMPKYGSMTIFVEDPNGFPVRRWLLVQTNAGGIVSESFQLADQPKYGTWTLRVHFFGHDYRREFQVEEFWEPRFDVNVTAPAYVIENSTDYISGRVLANHTSGRPCKGNATLTAFFLPREEVWNQTEGWLKDYRQKQRMGSRADPPEYFPVTSINPKDYHLFFEYDYHFVEYYEGYIDFQWSFDEIRQLGQRAGEHYSIVGSTIMFFANVSDWYTSFNRTGWAATTIYDSRIKLQLIGDSVRSFKPQSILPIHVAVMHYDGTPVVDTKPVMFEVSMAGVGAASVPSPPVSVIPFNGIAEYELIPGPNIDRIRVRASYYNGDPNDRHTMNTYSGGQYGNDRLTIVEMRANRYYSPSKNYVSIRTSTEHPRVNEYMIFHITLSHFMPRVFYQVVAQGNIIIGDELEMTSKQKTFAVALSRDMVPTARIIVYYIQQPEEIVSDVLNFFVNGTRQNQVTLGINRGKDFTRKTIEFNAEADPGSYVAFSGIQYDLYNRGLDDGIAENKLIDELETYDKAARGSYRHLWRMSNTEYEYKFFPGGDYGIDPNTSFNNAGLVMLTDAHLARIPSEEVNLCPEGQFRCMSDTNSESCYEAVHQCNGLFDVCEDGSDEFGCDYHNNTMMPIQPLHYNSRVMRHFENSSWAWQEIFVKPDGRVDFRMGVPPYPLMWMINGLSLSRNIGLGIMQRPVAFDATRYMYIMVEHPNVIVRGEQIGIRVTVFNYWYDDDYMEVLITMHGGDNYEFVIVEDMGFVFSYSPRTHKGDHQTIVFLEPGEVKDIYLPIIPVKEMMRGELNFHVSATSFLTRDEYHGTINVIPDGVMNYYHTPYLVDLIRYASIYVPDFEVPVPEYFVMVGNNRWNYYVPGSGKACVSTFGDVVTPGFFEDYLNAENILWRPYGGGEMITFNFAYNLFTLQFMKTSEQLTNERLFIALDEMNIAFQRMMSYMNPEEGSFKMFRDDDVSSLWLTAFVAKTLHWARFGEWERQLFIPVELLNKITLYICSRQNWTTGAFIPDDHPAYDYKMSSFKQAHEGRKLTDPIPLTAYVLIALYKLEAVSGEAAHCRDNAKQLAMGYLTSEVDNIADEDVFQLAIVSYALSHGQTGRIKSTRRLFAQIRNDSDALYFAEQKVWENPSKFLTGIRYLLPRQELMNDAYSVQATAYALLSYIKQEDPDDITKSLMRWLNTMRNTFGGFSSTQDTILAIEALYEFAIQDRNRNIFNLDFNITSSANPGWNPIIDIKKSLYSKLSFDCIPTVWGAITSSVRGTGRALLQLTTTVNVEYDWLIKKPQKVNMADNSENAERIKFFDLDIDDLQWHGRNFSVMEMWPCTRWVYTDRGLTTGLSVLEIDLPTGFIVMNDTLRDYVRSRVVPNLKRAEFYGRKVVFYFTYLDTSKTCVHFRADRWYPTANVTIQYRMRVYDYYEPGMHNTTVYTLFNLFQQNICYSCGSYQCPYCPYFNVAAAIKATVTLFCLILGFVVKRFLLHS</sequence>
<keyword evidence="3" id="KW-0812">Transmembrane</keyword>
<dbReference type="Gene3D" id="2.60.40.690">
    <property type="entry name" value="Alpha-macroglobulin, receptor-binding domain"/>
    <property type="match status" value="1"/>
</dbReference>
<dbReference type="PANTHER" id="PTHR11412:SF146">
    <property type="entry name" value="CD109 ANTIGEN"/>
    <property type="match status" value="1"/>
</dbReference>
<dbReference type="InterPro" id="IPR009048">
    <property type="entry name" value="A-macroglobulin_rcpt-bd"/>
</dbReference>
<dbReference type="EMBL" id="PZQS01000012">
    <property type="protein sequence ID" value="PVD21250.1"/>
    <property type="molecule type" value="Genomic_DNA"/>
</dbReference>
<accession>A0A2T7NJA2</accession>
<feature type="transmembrane region" description="Helical" evidence="3">
    <location>
        <begin position="1556"/>
        <end position="1578"/>
    </location>
</feature>
<feature type="domain" description="Alpha-macroglobulin receptor-binding" evidence="6">
    <location>
        <begin position="1441"/>
        <end position="1532"/>
    </location>
</feature>
<dbReference type="Pfam" id="PF07703">
    <property type="entry name" value="A2M_BRD"/>
    <property type="match status" value="1"/>
</dbReference>
<dbReference type="InterPro" id="IPR001599">
    <property type="entry name" value="Macroglobln_a2"/>
</dbReference>
<proteinExistence type="predicted"/>
<reference evidence="7 8" key="1">
    <citation type="submission" date="2018-04" db="EMBL/GenBank/DDBJ databases">
        <title>The genome of golden apple snail Pomacea canaliculata provides insight into stress tolerance and invasive adaptation.</title>
        <authorList>
            <person name="Liu C."/>
            <person name="Liu B."/>
            <person name="Ren Y."/>
            <person name="Zhang Y."/>
            <person name="Wang H."/>
            <person name="Li S."/>
            <person name="Jiang F."/>
            <person name="Yin L."/>
            <person name="Zhang G."/>
            <person name="Qian W."/>
            <person name="Fan W."/>
        </authorList>
    </citation>
    <scope>NUCLEOTIDE SEQUENCE [LARGE SCALE GENOMIC DNA]</scope>
    <source>
        <strain evidence="7">SZHN2017</strain>
        <tissue evidence="7">Muscle</tissue>
    </source>
</reference>
<dbReference type="Pfam" id="PF01835">
    <property type="entry name" value="MG2"/>
    <property type="match status" value="1"/>
</dbReference>
<evidence type="ECO:0000256" key="2">
    <source>
        <dbReference type="PROSITE-ProRule" id="PRU00124"/>
    </source>
</evidence>
<keyword evidence="1" id="KW-1015">Disulfide bond</keyword>
<dbReference type="InterPro" id="IPR011625">
    <property type="entry name" value="A2M_N_BRD"/>
</dbReference>
<evidence type="ECO:0000259" key="5">
    <source>
        <dbReference type="SMART" id="SM01360"/>
    </source>
</evidence>
<dbReference type="SUPFAM" id="SSF57424">
    <property type="entry name" value="LDL receptor-like module"/>
    <property type="match status" value="1"/>
</dbReference>
<dbReference type="SMART" id="SM00192">
    <property type="entry name" value="LDLa"/>
    <property type="match status" value="1"/>
</dbReference>
<dbReference type="CDD" id="cd00112">
    <property type="entry name" value="LDLa"/>
    <property type="match status" value="1"/>
</dbReference>
<keyword evidence="8" id="KW-1185">Reference proteome</keyword>
<dbReference type="Pfam" id="PF07677">
    <property type="entry name" value="A2M_recep"/>
    <property type="match status" value="1"/>
</dbReference>
<comment type="caution">
    <text evidence="2">Lacks conserved residue(s) required for the propagation of feature annotation.</text>
</comment>
<dbReference type="STRING" id="400727.A0A2T7NJA2"/>
<protein>
    <recommendedName>
        <fullName evidence="9">CD109 antigen</fullName>
    </recommendedName>
</protein>
<dbReference type="GO" id="GO:0005615">
    <property type="term" value="C:extracellular space"/>
    <property type="evidence" value="ECO:0007669"/>
    <property type="project" value="InterPro"/>
</dbReference>
<dbReference type="Gene3D" id="1.50.10.20">
    <property type="match status" value="1"/>
</dbReference>
<dbReference type="Pfam" id="PF17791">
    <property type="entry name" value="MG3"/>
    <property type="match status" value="1"/>
</dbReference>
<feature type="domain" description="Alpha-2-macroglobulin" evidence="5">
    <location>
        <begin position="745"/>
        <end position="838"/>
    </location>
</feature>
<dbReference type="InterPro" id="IPR050473">
    <property type="entry name" value="A2M/Complement_sys"/>
</dbReference>
<dbReference type="InterPro" id="IPR008930">
    <property type="entry name" value="Terpenoid_cyclase/PrenylTrfase"/>
</dbReference>
<dbReference type="InterPro" id="IPR036055">
    <property type="entry name" value="LDL_receptor-like_sf"/>
</dbReference>
<dbReference type="InterPro" id="IPR002890">
    <property type="entry name" value="MG2"/>
</dbReference>
<evidence type="ECO:0000259" key="6">
    <source>
        <dbReference type="SMART" id="SM01361"/>
    </source>
</evidence>
<keyword evidence="3" id="KW-0472">Membrane</keyword>
<gene>
    <name evidence="7" type="ORF">C0Q70_19421</name>
</gene>
<evidence type="ECO:0008006" key="9">
    <source>
        <dbReference type="Google" id="ProtNLM"/>
    </source>
</evidence>
<evidence type="ECO:0000256" key="1">
    <source>
        <dbReference type="ARBA" id="ARBA00023157"/>
    </source>
</evidence>
<dbReference type="Pfam" id="PF00207">
    <property type="entry name" value="A2M"/>
    <property type="match status" value="1"/>
</dbReference>
<dbReference type="InterPro" id="IPR002172">
    <property type="entry name" value="LDrepeatLR_classA_rpt"/>
</dbReference>
<dbReference type="Proteomes" id="UP000245119">
    <property type="component" value="Linkage Group LG12"/>
</dbReference>
<dbReference type="InterPro" id="IPR036595">
    <property type="entry name" value="A-macroglobulin_rcpt-bd_sf"/>
</dbReference>
<dbReference type="InterPro" id="IPR041555">
    <property type="entry name" value="MG3"/>
</dbReference>
<dbReference type="SMART" id="SM01360">
    <property type="entry name" value="A2M"/>
    <property type="match status" value="1"/>
</dbReference>
<dbReference type="Gene3D" id="6.20.50.160">
    <property type="match status" value="1"/>
</dbReference>
<dbReference type="PANTHER" id="PTHR11412">
    <property type="entry name" value="MACROGLOBULIN / COMPLEMENT"/>
    <property type="match status" value="1"/>
</dbReference>
<dbReference type="Pfam" id="PF07678">
    <property type="entry name" value="TED_complement"/>
    <property type="match status" value="1"/>
</dbReference>
<dbReference type="OrthoDB" id="6359008at2759"/>
<evidence type="ECO:0000259" key="4">
    <source>
        <dbReference type="SMART" id="SM01359"/>
    </source>
</evidence>
<keyword evidence="3" id="KW-1133">Transmembrane helix</keyword>
<comment type="caution">
    <text evidence="7">The sequence shown here is derived from an EMBL/GenBank/DDBJ whole genome shotgun (WGS) entry which is preliminary data.</text>
</comment>
<dbReference type="Gene3D" id="2.60.40.1930">
    <property type="match status" value="3"/>
</dbReference>
<dbReference type="SMART" id="SM01361">
    <property type="entry name" value="A2M_recep"/>
    <property type="match status" value="1"/>
</dbReference>
<dbReference type="SUPFAM" id="SSF48239">
    <property type="entry name" value="Terpenoid cyclases/Protein prenyltransferases"/>
    <property type="match status" value="1"/>
</dbReference>
<feature type="domain" description="Alpha-2-macroglobulin bait region" evidence="4">
    <location>
        <begin position="466"/>
        <end position="597"/>
    </location>
</feature>
<evidence type="ECO:0000313" key="8">
    <source>
        <dbReference type="Proteomes" id="UP000245119"/>
    </source>
</evidence>
<evidence type="ECO:0000313" key="7">
    <source>
        <dbReference type="EMBL" id="PVD21250.1"/>
    </source>
</evidence>